<dbReference type="AlphaFoldDB" id="A0A1Z5J6E8"/>
<keyword evidence="1" id="KW-0175">Coiled coil</keyword>
<dbReference type="Proteomes" id="UP000198406">
    <property type="component" value="Unassembled WGS sequence"/>
</dbReference>
<proteinExistence type="predicted"/>
<reference evidence="3 4" key="1">
    <citation type="journal article" date="2015" name="Plant Cell">
        <title>Oil accumulation by the oleaginous diatom Fistulifera solaris as revealed by the genome and transcriptome.</title>
        <authorList>
            <person name="Tanaka T."/>
            <person name="Maeda Y."/>
            <person name="Veluchamy A."/>
            <person name="Tanaka M."/>
            <person name="Abida H."/>
            <person name="Marechal E."/>
            <person name="Bowler C."/>
            <person name="Muto M."/>
            <person name="Sunaga Y."/>
            <person name="Tanaka M."/>
            <person name="Yoshino T."/>
            <person name="Taniguchi T."/>
            <person name="Fukuda Y."/>
            <person name="Nemoto M."/>
            <person name="Matsumoto M."/>
            <person name="Wong P.S."/>
            <person name="Aburatani S."/>
            <person name="Fujibuchi W."/>
        </authorList>
    </citation>
    <scope>NUCLEOTIDE SEQUENCE [LARGE SCALE GENOMIC DNA]</scope>
    <source>
        <strain evidence="3 4">JPCC DA0580</strain>
    </source>
</reference>
<keyword evidence="4" id="KW-1185">Reference proteome</keyword>
<dbReference type="PROSITE" id="PS00018">
    <property type="entry name" value="EF_HAND_1"/>
    <property type="match status" value="1"/>
</dbReference>
<evidence type="ECO:0008006" key="5">
    <source>
        <dbReference type="Google" id="ProtNLM"/>
    </source>
</evidence>
<keyword evidence="2" id="KW-0812">Transmembrane</keyword>
<organism evidence="3 4">
    <name type="scientific">Fistulifera solaris</name>
    <name type="common">Oleaginous diatom</name>
    <dbReference type="NCBI Taxonomy" id="1519565"/>
    <lineage>
        <taxon>Eukaryota</taxon>
        <taxon>Sar</taxon>
        <taxon>Stramenopiles</taxon>
        <taxon>Ochrophyta</taxon>
        <taxon>Bacillariophyta</taxon>
        <taxon>Bacillariophyceae</taxon>
        <taxon>Bacillariophycidae</taxon>
        <taxon>Naviculales</taxon>
        <taxon>Naviculaceae</taxon>
        <taxon>Fistulifera</taxon>
    </lineage>
</organism>
<evidence type="ECO:0000256" key="1">
    <source>
        <dbReference type="SAM" id="Coils"/>
    </source>
</evidence>
<dbReference type="EMBL" id="BDSP01000009">
    <property type="protein sequence ID" value="GAX09575.1"/>
    <property type="molecule type" value="Genomic_DNA"/>
</dbReference>
<keyword evidence="2" id="KW-1133">Transmembrane helix</keyword>
<dbReference type="InParanoid" id="A0A1Z5J6E8"/>
<feature type="transmembrane region" description="Helical" evidence="2">
    <location>
        <begin position="60"/>
        <end position="76"/>
    </location>
</feature>
<dbReference type="InterPro" id="IPR018247">
    <property type="entry name" value="EF_Hand_1_Ca_BS"/>
</dbReference>
<accession>A0A1Z5J6E8</accession>
<dbReference type="OrthoDB" id="48980at2759"/>
<sequence length="246" mass="27698">MPSVDVLYRVEVGEGTPLVQEPLPEIPEGSTSKEKIVTTLAGLGFGTNLLLVLFSSQASVFWSGVFGMLLAPYALFQQRKLVQVRVLAETNVRMQDEVGRLQVENTRLQHQEEELSTSVSHLQQLEQTLEDVKSLGLASLDEIRTHLEESKQVLREMARNRKAELLHNLVTVALAMDKDGNRILSNEEIDEIVQTAKSVHGVRLKENLLKRTIIDYGRSVTGVMEVARYLVRDDVSEEENIFLFVD</sequence>
<protein>
    <recommendedName>
        <fullName evidence="5">EF-hand domain-containing protein</fullName>
    </recommendedName>
</protein>
<evidence type="ECO:0000313" key="3">
    <source>
        <dbReference type="EMBL" id="GAX09575.1"/>
    </source>
</evidence>
<evidence type="ECO:0000256" key="2">
    <source>
        <dbReference type="SAM" id="Phobius"/>
    </source>
</evidence>
<keyword evidence="2" id="KW-0472">Membrane</keyword>
<feature type="coiled-coil region" evidence="1">
    <location>
        <begin position="91"/>
        <end position="160"/>
    </location>
</feature>
<evidence type="ECO:0000313" key="4">
    <source>
        <dbReference type="Proteomes" id="UP000198406"/>
    </source>
</evidence>
<name>A0A1Z5J6E8_FISSO</name>
<comment type="caution">
    <text evidence="3">The sequence shown here is derived from an EMBL/GenBank/DDBJ whole genome shotgun (WGS) entry which is preliminary data.</text>
</comment>
<gene>
    <name evidence="3" type="ORF">FisN_19Lh071</name>
</gene>